<organism evidence="2 3">
    <name type="scientific">Pleurodeles waltl</name>
    <name type="common">Iberian ribbed newt</name>
    <dbReference type="NCBI Taxonomy" id="8319"/>
    <lineage>
        <taxon>Eukaryota</taxon>
        <taxon>Metazoa</taxon>
        <taxon>Chordata</taxon>
        <taxon>Craniata</taxon>
        <taxon>Vertebrata</taxon>
        <taxon>Euteleostomi</taxon>
        <taxon>Amphibia</taxon>
        <taxon>Batrachia</taxon>
        <taxon>Caudata</taxon>
        <taxon>Salamandroidea</taxon>
        <taxon>Salamandridae</taxon>
        <taxon>Pleurodelinae</taxon>
        <taxon>Pleurodeles</taxon>
    </lineage>
</organism>
<reference evidence="2" key="1">
    <citation type="journal article" date="2022" name="bioRxiv">
        <title>Sequencing and chromosome-scale assembly of the giantPleurodeles waltlgenome.</title>
        <authorList>
            <person name="Brown T."/>
            <person name="Elewa A."/>
            <person name="Iarovenko S."/>
            <person name="Subramanian E."/>
            <person name="Araus A.J."/>
            <person name="Petzold A."/>
            <person name="Susuki M."/>
            <person name="Suzuki K.-i.T."/>
            <person name="Hayashi T."/>
            <person name="Toyoda A."/>
            <person name="Oliveira C."/>
            <person name="Osipova E."/>
            <person name="Leigh N.D."/>
            <person name="Simon A."/>
            <person name="Yun M.H."/>
        </authorList>
    </citation>
    <scope>NUCLEOTIDE SEQUENCE</scope>
    <source>
        <strain evidence="2">20211129_DDA</strain>
        <tissue evidence="2">Liver</tissue>
    </source>
</reference>
<proteinExistence type="predicted"/>
<dbReference type="EMBL" id="JANPWB010000008">
    <property type="protein sequence ID" value="KAJ1160728.1"/>
    <property type="molecule type" value="Genomic_DNA"/>
</dbReference>
<name>A0AAV7SCC3_PLEWA</name>
<evidence type="ECO:0000313" key="3">
    <source>
        <dbReference type="Proteomes" id="UP001066276"/>
    </source>
</evidence>
<evidence type="ECO:0000256" key="1">
    <source>
        <dbReference type="SAM" id="MobiDB-lite"/>
    </source>
</evidence>
<accession>A0AAV7SCC3</accession>
<feature type="region of interest" description="Disordered" evidence="1">
    <location>
        <begin position="40"/>
        <end position="71"/>
    </location>
</feature>
<protein>
    <submittedName>
        <fullName evidence="2">Uncharacterized protein</fullName>
    </submittedName>
</protein>
<evidence type="ECO:0000313" key="2">
    <source>
        <dbReference type="EMBL" id="KAJ1160728.1"/>
    </source>
</evidence>
<gene>
    <name evidence="2" type="ORF">NDU88_001221</name>
</gene>
<dbReference type="AlphaFoldDB" id="A0AAV7SCC3"/>
<dbReference type="Proteomes" id="UP001066276">
    <property type="component" value="Chromosome 4_2"/>
</dbReference>
<comment type="caution">
    <text evidence="2">The sequence shown here is derived from an EMBL/GenBank/DDBJ whole genome shotgun (WGS) entry which is preliminary data.</text>
</comment>
<sequence length="93" mass="10064">MSAPGSSVKRGTVGKHTLSYAHRAHAGALLCQFTTMSQAERSRAASLRPQMPEASLNQAARKERRQQSTRPWRALEVLLLEGDALGKTAAVAH</sequence>
<keyword evidence="3" id="KW-1185">Reference proteome</keyword>